<name>A0A9D4BPI0_DREPO</name>
<sequence>MTEDGQRISVDINLRLISLPPGQSGARSPPHHHHQLALVPVQDTQPPSDQRCYGVPEQMQDQNMQYDYGYQDVSFLLVL</sequence>
<proteinExistence type="predicted"/>
<dbReference type="Proteomes" id="UP000828390">
    <property type="component" value="Unassembled WGS sequence"/>
</dbReference>
<reference evidence="1" key="2">
    <citation type="submission" date="2020-11" db="EMBL/GenBank/DDBJ databases">
        <authorList>
            <person name="McCartney M.A."/>
            <person name="Auch B."/>
            <person name="Kono T."/>
            <person name="Mallez S."/>
            <person name="Becker A."/>
            <person name="Gohl D.M."/>
            <person name="Silverstein K.A.T."/>
            <person name="Koren S."/>
            <person name="Bechman K.B."/>
            <person name="Herman A."/>
            <person name="Abrahante J.E."/>
            <person name="Garbe J."/>
        </authorList>
    </citation>
    <scope>NUCLEOTIDE SEQUENCE</scope>
    <source>
        <strain evidence="1">Duluth1</strain>
        <tissue evidence="1">Whole animal</tissue>
    </source>
</reference>
<accession>A0A9D4BPI0</accession>
<comment type="caution">
    <text evidence="1">The sequence shown here is derived from an EMBL/GenBank/DDBJ whole genome shotgun (WGS) entry which is preliminary data.</text>
</comment>
<evidence type="ECO:0000313" key="2">
    <source>
        <dbReference type="Proteomes" id="UP000828390"/>
    </source>
</evidence>
<dbReference type="EMBL" id="JAIWYP010000015">
    <property type="protein sequence ID" value="KAH3703789.1"/>
    <property type="molecule type" value="Genomic_DNA"/>
</dbReference>
<keyword evidence="2" id="KW-1185">Reference proteome</keyword>
<gene>
    <name evidence="1" type="ORF">DPMN_078835</name>
</gene>
<organism evidence="1 2">
    <name type="scientific">Dreissena polymorpha</name>
    <name type="common">Zebra mussel</name>
    <name type="synonym">Mytilus polymorpha</name>
    <dbReference type="NCBI Taxonomy" id="45954"/>
    <lineage>
        <taxon>Eukaryota</taxon>
        <taxon>Metazoa</taxon>
        <taxon>Spiralia</taxon>
        <taxon>Lophotrochozoa</taxon>
        <taxon>Mollusca</taxon>
        <taxon>Bivalvia</taxon>
        <taxon>Autobranchia</taxon>
        <taxon>Heteroconchia</taxon>
        <taxon>Euheterodonta</taxon>
        <taxon>Imparidentia</taxon>
        <taxon>Neoheterodontei</taxon>
        <taxon>Myida</taxon>
        <taxon>Dreissenoidea</taxon>
        <taxon>Dreissenidae</taxon>
        <taxon>Dreissena</taxon>
    </lineage>
</organism>
<reference evidence="1" key="1">
    <citation type="journal article" date="2019" name="bioRxiv">
        <title>The Genome of the Zebra Mussel, Dreissena polymorpha: A Resource for Invasive Species Research.</title>
        <authorList>
            <person name="McCartney M.A."/>
            <person name="Auch B."/>
            <person name="Kono T."/>
            <person name="Mallez S."/>
            <person name="Zhang Y."/>
            <person name="Obille A."/>
            <person name="Becker A."/>
            <person name="Abrahante J.E."/>
            <person name="Garbe J."/>
            <person name="Badalamenti J.P."/>
            <person name="Herman A."/>
            <person name="Mangelson H."/>
            <person name="Liachko I."/>
            <person name="Sullivan S."/>
            <person name="Sone E.D."/>
            <person name="Koren S."/>
            <person name="Silverstein K.A.T."/>
            <person name="Beckman K.B."/>
            <person name="Gohl D.M."/>
        </authorList>
    </citation>
    <scope>NUCLEOTIDE SEQUENCE</scope>
    <source>
        <strain evidence="1">Duluth1</strain>
        <tissue evidence="1">Whole animal</tissue>
    </source>
</reference>
<protein>
    <submittedName>
        <fullName evidence="1">Uncharacterized protein</fullName>
    </submittedName>
</protein>
<dbReference type="AlphaFoldDB" id="A0A9D4BPI0"/>
<evidence type="ECO:0000313" key="1">
    <source>
        <dbReference type="EMBL" id="KAH3703789.1"/>
    </source>
</evidence>